<evidence type="ECO:0000313" key="2">
    <source>
        <dbReference type="EMBL" id="QGR19661.1"/>
    </source>
</evidence>
<dbReference type="RefSeq" id="WP_156006652.1">
    <property type="nucleotide sequence ID" value="NZ_CP045483.1"/>
</dbReference>
<dbReference type="AlphaFoldDB" id="A0A650CP90"/>
<keyword evidence="3" id="KW-1185">Reference proteome</keyword>
<evidence type="ECO:0000313" key="3">
    <source>
        <dbReference type="Proteomes" id="UP000423396"/>
    </source>
</evidence>
<gene>
    <name evidence="2" type="ORF">D1868_06395</name>
</gene>
<dbReference type="Proteomes" id="UP000423396">
    <property type="component" value="Chromosome"/>
</dbReference>
<sequence length="213" mass="25130">MISNSITLLDDKEKLVKPPTVKKELQRFPLDYVFKDILRRCESYFDWISGGFEKEPKFVSPEVLRLFLKFNDSYHQSMVFITLDNAIEHLWDNGFYLFSKSVDWKEPYRAKMADFNASMVSLLLEAYKVFKDDNYLDYAIRTGEFLKSLTRDDGLIMNGIAFDKLDQRPFLHVNALVLEAFYSLKDYEDFSERAKLLQESLSGAKHHRIDNYK</sequence>
<dbReference type="Gene3D" id="1.50.10.20">
    <property type="match status" value="1"/>
</dbReference>
<evidence type="ECO:0000259" key="1">
    <source>
        <dbReference type="Pfam" id="PF06662"/>
    </source>
</evidence>
<dbReference type="InterPro" id="IPR008928">
    <property type="entry name" value="6-hairpin_glycosidase_sf"/>
</dbReference>
<dbReference type="InterPro" id="IPR010598">
    <property type="entry name" value="C5-epim_C"/>
</dbReference>
<proteinExistence type="predicted"/>
<name>A0A650CP90_9CREN</name>
<dbReference type="OrthoDB" id="202131at2157"/>
<protein>
    <recommendedName>
        <fullName evidence="1">D-glucuronyl C5-epimerase C-terminal domain-containing protein</fullName>
    </recommendedName>
</protein>
<feature type="domain" description="D-glucuronyl C5-epimerase C-terminal" evidence="1">
    <location>
        <begin position="102"/>
        <end position="158"/>
    </location>
</feature>
<dbReference type="SUPFAM" id="SSF48208">
    <property type="entry name" value="Six-hairpin glycosidases"/>
    <property type="match status" value="1"/>
</dbReference>
<dbReference type="EMBL" id="CP045483">
    <property type="protein sequence ID" value="QGR19661.1"/>
    <property type="molecule type" value="Genomic_DNA"/>
</dbReference>
<dbReference type="GeneID" id="42798683"/>
<reference evidence="2 3" key="1">
    <citation type="submission" date="2019-10" db="EMBL/GenBank/DDBJ databases">
        <title>Genome Sequences from Six Type Strain Members of the Archaeal Family Sulfolobaceae: Acidianus ambivalens, Acidianus infernus, Metallosphaera prunae, Stygiolobus azoricus, Sulfolobus metallicus, and Sulfurisphaera ohwakuensis.</title>
        <authorList>
            <person name="Counts J.A."/>
            <person name="Kelly R.M."/>
        </authorList>
    </citation>
    <scope>NUCLEOTIDE SEQUENCE [LARGE SCALE GENOMIC DNA]</scope>
    <source>
        <strain evidence="2 3">FC6</strain>
    </source>
</reference>
<dbReference type="GO" id="GO:0005975">
    <property type="term" value="P:carbohydrate metabolic process"/>
    <property type="evidence" value="ECO:0007669"/>
    <property type="project" value="InterPro"/>
</dbReference>
<organism evidence="2 3">
    <name type="scientific">Stygiolobus azoricus</name>
    <dbReference type="NCBI Taxonomy" id="41675"/>
    <lineage>
        <taxon>Archaea</taxon>
        <taxon>Thermoproteota</taxon>
        <taxon>Thermoprotei</taxon>
        <taxon>Sulfolobales</taxon>
        <taxon>Sulfolobaceae</taxon>
        <taxon>Stygiolobus</taxon>
    </lineage>
</organism>
<dbReference type="Pfam" id="PF06662">
    <property type="entry name" value="C5-epim_C"/>
    <property type="match status" value="1"/>
</dbReference>
<dbReference type="KEGG" id="sazo:D1868_06395"/>
<accession>A0A650CP90</accession>